<dbReference type="Proteomes" id="UP000281771">
    <property type="component" value="Unassembled WGS sequence"/>
</dbReference>
<feature type="domain" description="HTH marR-type" evidence="1">
    <location>
        <begin position="1"/>
        <end position="142"/>
    </location>
</feature>
<dbReference type="Pfam" id="PF12802">
    <property type="entry name" value="MarR_2"/>
    <property type="match status" value="1"/>
</dbReference>
<evidence type="ECO:0000259" key="1">
    <source>
        <dbReference type="PROSITE" id="PS50995"/>
    </source>
</evidence>
<name>A0A3P1VCG1_9STRE</name>
<dbReference type="STRING" id="1123309.GCA_000377005_01074"/>
<evidence type="ECO:0000313" key="3">
    <source>
        <dbReference type="Proteomes" id="UP000281771"/>
    </source>
</evidence>
<dbReference type="InterPro" id="IPR036388">
    <property type="entry name" value="WH-like_DNA-bd_sf"/>
</dbReference>
<evidence type="ECO:0000313" key="2">
    <source>
        <dbReference type="EMBL" id="RRD31841.1"/>
    </source>
</evidence>
<dbReference type="InterPro" id="IPR000835">
    <property type="entry name" value="HTH_MarR-typ"/>
</dbReference>
<dbReference type="RefSeq" id="WP_018166992.1">
    <property type="nucleotide sequence ID" value="NZ_RQZA01000002.1"/>
</dbReference>
<dbReference type="PROSITE" id="PS50995">
    <property type="entry name" value="HTH_MARR_2"/>
    <property type="match status" value="1"/>
</dbReference>
<dbReference type="AlphaFoldDB" id="A0A3P1VCG1"/>
<gene>
    <name evidence="2" type="ORF">EII38_03560</name>
</gene>
<dbReference type="GO" id="GO:0003700">
    <property type="term" value="F:DNA-binding transcription factor activity"/>
    <property type="evidence" value="ECO:0007669"/>
    <property type="project" value="InterPro"/>
</dbReference>
<dbReference type="SUPFAM" id="SSF46785">
    <property type="entry name" value="Winged helix' DNA-binding domain"/>
    <property type="match status" value="1"/>
</dbReference>
<comment type="caution">
    <text evidence="2">The sequence shown here is derived from an EMBL/GenBank/DDBJ whole genome shotgun (WGS) entry which is preliminary data.</text>
</comment>
<protein>
    <submittedName>
        <fullName evidence="2">MarR family transcriptional regulator</fullName>
    </submittedName>
</protein>
<dbReference type="InterPro" id="IPR036390">
    <property type="entry name" value="WH_DNA-bd_sf"/>
</dbReference>
<dbReference type="SMART" id="SM00347">
    <property type="entry name" value="HTH_MARR"/>
    <property type="match status" value="1"/>
</dbReference>
<organism evidence="2 3">
    <name type="scientific">Streptococcus minor</name>
    <dbReference type="NCBI Taxonomy" id="229549"/>
    <lineage>
        <taxon>Bacteria</taxon>
        <taxon>Bacillati</taxon>
        <taxon>Bacillota</taxon>
        <taxon>Bacilli</taxon>
        <taxon>Lactobacillales</taxon>
        <taxon>Streptococcaceae</taxon>
        <taxon>Streptococcus</taxon>
    </lineage>
</organism>
<proteinExistence type="predicted"/>
<sequence length="148" mass="17541">MQKKNAKKYAGLRDEQFSLVEHYARQHGINSKFLLVFTWIYNNPEGITQEFICKRTYSSKQVIQSIVKNHMRKGWLYLETIPNDKRRKLIRMTELGRKEIASLVEPLNIYEAKAFSALTKEQQKAFLEATQIFTETFKELIESYRVDD</sequence>
<dbReference type="EMBL" id="RQZA01000002">
    <property type="protein sequence ID" value="RRD31841.1"/>
    <property type="molecule type" value="Genomic_DNA"/>
</dbReference>
<keyword evidence="3" id="KW-1185">Reference proteome</keyword>
<reference evidence="2 3" key="1">
    <citation type="submission" date="2018-11" db="EMBL/GenBank/DDBJ databases">
        <title>Genomes From Bacteria Associated with the Canine Oral Cavity: a Test Case for Automated Genome-Based Taxonomic Assignment.</title>
        <authorList>
            <person name="Coil D.A."/>
            <person name="Jospin G."/>
            <person name="Darling A.E."/>
            <person name="Wallis C."/>
            <person name="Davis I.J."/>
            <person name="Harris S."/>
            <person name="Eisen J.A."/>
            <person name="Holcombe L.J."/>
            <person name="O'Flynn C."/>
        </authorList>
    </citation>
    <scope>NUCLEOTIDE SEQUENCE [LARGE SCALE GENOMIC DNA]</scope>
    <source>
        <strain evidence="2 3">OH4621_COT-116</strain>
    </source>
</reference>
<dbReference type="Gene3D" id="1.10.10.10">
    <property type="entry name" value="Winged helix-like DNA-binding domain superfamily/Winged helix DNA-binding domain"/>
    <property type="match status" value="1"/>
</dbReference>
<accession>A0A3P1VCG1</accession>